<dbReference type="CDD" id="cd03884">
    <property type="entry name" value="M20_bAS"/>
    <property type="match status" value="1"/>
</dbReference>
<gene>
    <name evidence="4" type="ORF">PG994_010207</name>
</gene>
<name>A0ABR1TPG2_9PEZI</name>
<comment type="similarity">
    <text evidence="1">Belongs to the peptidase M20A family.</text>
</comment>
<reference evidence="4 5" key="1">
    <citation type="submission" date="2023-01" db="EMBL/GenBank/DDBJ databases">
        <title>Analysis of 21 Apiospora genomes using comparative genomics revels a genus with tremendous synthesis potential of carbohydrate active enzymes and secondary metabolites.</title>
        <authorList>
            <person name="Sorensen T."/>
        </authorList>
    </citation>
    <scope>NUCLEOTIDE SEQUENCE [LARGE SCALE GENOMIC DNA]</scope>
    <source>
        <strain evidence="4 5">CBS 135458</strain>
    </source>
</reference>
<dbReference type="Proteomes" id="UP001480595">
    <property type="component" value="Unassembled WGS sequence"/>
</dbReference>
<dbReference type="Gene3D" id="3.30.70.360">
    <property type="match status" value="1"/>
</dbReference>
<dbReference type="RefSeq" id="XP_066710726.1">
    <property type="nucleotide sequence ID" value="XM_066861616.1"/>
</dbReference>
<proteinExistence type="inferred from homology"/>
<evidence type="ECO:0000256" key="2">
    <source>
        <dbReference type="ARBA" id="ARBA00022801"/>
    </source>
</evidence>
<protein>
    <recommendedName>
        <fullName evidence="3">Peptidase M20 dimerisation domain-containing protein</fullName>
    </recommendedName>
</protein>
<accession>A0ABR1TPG2</accession>
<dbReference type="InterPro" id="IPR011650">
    <property type="entry name" value="Peptidase_M20_dimer"/>
</dbReference>
<dbReference type="PANTHER" id="PTHR32494">
    <property type="entry name" value="ALLANTOATE DEIMINASE-RELATED"/>
    <property type="match status" value="1"/>
</dbReference>
<evidence type="ECO:0000313" key="4">
    <source>
        <dbReference type="EMBL" id="KAK8048477.1"/>
    </source>
</evidence>
<dbReference type="InterPro" id="IPR036264">
    <property type="entry name" value="Bact_exopeptidase_dim_dom"/>
</dbReference>
<sequence>MAASTAADNMPKYFSGSRRALSSGVSHDGDVRRNKLPLQVNRARLMETLHETCAWGAGKRWGQASTETGMSRLTLSDADKEARDWFVGTVEGLGCRVTVDAIGNVFAVRPGRSEGAATFAGSHLDTQPTGGRYDGILGVMAGVEMLRVLHENDVETELPVGVVNWTNEEGARFPYSMMGSGVWAGALSLDAAYSLRSVTGDNVTLKSELERIGYRGKVPASYHSVPMGAHFELHIEQGPILEAERRKIGVVQGVQAYKWFTIEIEGRDAHTGTTPLANRSDALLLASKLMVHGNRVATKNAALVSTGILTLSPGSTNTIPGSVRFSLDIRAPRNETVEEVEAQLQQDFADLASGKDIGGLHAGSTVGKSEFSVSWRTDSETTATIFHEDCIQCVRAAAADVLGDGADGGLVRDVVSGAGHDSVYASRVCPTTMIFVPCRDGVSHNPAEYTSPEDCAIGAEVLMHSVLKYDAMRA</sequence>
<evidence type="ECO:0000313" key="5">
    <source>
        <dbReference type="Proteomes" id="UP001480595"/>
    </source>
</evidence>
<keyword evidence="2" id="KW-0378">Hydrolase</keyword>
<dbReference type="GeneID" id="92094679"/>
<feature type="domain" description="Peptidase M20 dimerisation" evidence="3">
    <location>
        <begin position="257"/>
        <end position="352"/>
    </location>
</feature>
<dbReference type="Gene3D" id="3.40.630.10">
    <property type="entry name" value="Zn peptidases"/>
    <property type="match status" value="1"/>
</dbReference>
<dbReference type="Pfam" id="PF07687">
    <property type="entry name" value="M20_dimer"/>
    <property type="match status" value="1"/>
</dbReference>
<evidence type="ECO:0000259" key="3">
    <source>
        <dbReference type="Pfam" id="PF07687"/>
    </source>
</evidence>
<dbReference type="InterPro" id="IPR002933">
    <property type="entry name" value="Peptidase_M20"/>
</dbReference>
<dbReference type="PANTHER" id="PTHR32494:SF5">
    <property type="entry name" value="ALLANTOATE AMIDOHYDROLASE"/>
    <property type="match status" value="1"/>
</dbReference>
<evidence type="ECO:0000256" key="1">
    <source>
        <dbReference type="ARBA" id="ARBA00006247"/>
    </source>
</evidence>
<comment type="caution">
    <text evidence="4">The sequence shown here is derived from an EMBL/GenBank/DDBJ whole genome shotgun (WGS) entry which is preliminary data.</text>
</comment>
<keyword evidence="5" id="KW-1185">Reference proteome</keyword>
<dbReference type="Pfam" id="PF01546">
    <property type="entry name" value="Peptidase_M20"/>
    <property type="match status" value="1"/>
</dbReference>
<dbReference type="InterPro" id="IPR010158">
    <property type="entry name" value="Amidase_Cbmase"/>
</dbReference>
<dbReference type="SUPFAM" id="SSF53187">
    <property type="entry name" value="Zn-dependent exopeptidases"/>
    <property type="match status" value="1"/>
</dbReference>
<dbReference type="NCBIfam" id="TIGR01879">
    <property type="entry name" value="hydantase"/>
    <property type="match status" value="1"/>
</dbReference>
<dbReference type="EMBL" id="JAQQWL010000011">
    <property type="protein sequence ID" value="KAK8048477.1"/>
    <property type="molecule type" value="Genomic_DNA"/>
</dbReference>
<organism evidence="4 5">
    <name type="scientific">Apiospora phragmitis</name>
    <dbReference type="NCBI Taxonomy" id="2905665"/>
    <lineage>
        <taxon>Eukaryota</taxon>
        <taxon>Fungi</taxon>
        <taxon>Dikarya</taxon>
        <taxon>Ascomycota</taxon>
        <taxon>Pezizomycotina</taxon>
        <taxon>Sordariomycetes</taxon>
        <taxon>Xylariomycetidae</taxon>
        <taxon>Amphisphaeriales</taxon>
        <taxon>Apiosporaceae</taxon>
        <taxon>Apiospora</taxon>
    </lineage>
</organism>
<dbReference type="SUPFAM" id="SSF55031">
    <property type="entry name" value="Bacterial exopeptidase dimerisation domain"/>
    <property type="match status" value="1"/>
</dbReference>